<evidence type="ECO:0008006" key="5">
    <source>
        <dbReference type="Google" id="ProtNLM"/>
    </source>
</evidence>
<feature type="transmembrane region" description="Helical" evidence="2">
    <location>
        <begin position="87"/>
        <end position="112"/>
    </location>
</feature>
<keyword evidence="2" id="KW-1133">Transmembrane helix</keyword>
<comment type="caution">
    <text evidence="3">The sequence shown here is derived from an EMBL/GenBank/DDBJ whole genome shotgun (WGS) entry which is preliminary data.</text>
</comment>
<evidence type="ECO:0000256" key="2">
    <source>
        <dbReference type="SAM" id="Phobius"/>
    </source>
</evidence>
<dbReference type="STRING" id="28885.EI16_02010"/>
<comment type="similarity">
    <text evidence="1">Belongs to the resistance-nodulation-cell division (RND) (TC 2.A.6) family. MmpL subfamily.</text>
</comment>
<dbReference type="PANTHER" id="PTHR33406:SF6">
    <property type="entry name" value="MEMBRANE PROTEIN YDGH-RELATED"/>
    <property type="match status" value="1"/>
</dbReference>
<feature type="transmembrane region" description="Helical" evidence="2">
    <location>
        <begin position="365"/>
        <end position="388"/>
    </location>
</feature>
<dbReference type="Gene3D" id="1.20.1640.10">
    <property type="entry name" value="Multidrug efflux transporter AcrB transmembrane domain"/>
    <property type="match status" value="2"/>
</dbReference>
<feature type="transmembrane region" description="Helical" evidence="2">
    <location>
        <begin position="133"/>
        <end position="152"/>
    </location>
</feature>
<feature type="transmembrane region" description="Helical" evidence="2">
    <location>
        <begin position="328"/>
        <end position="353"/>
    </location>
</feature>
<gene>
    <name evidence="3" type="ORF">EI16_02010</name>
</gene>
<keyword evidence="4" id="KW-1185">Reference proteome</keyword>
<dbReference type="PANTHER" id="PTHR33406">
    <property type="entry name" value="MEMBRANE PROTEIN MJ1562-RELATED"/>
    <property type="match status" value="1"/>
</dbReference>
<sequence length="397" mass="43783">MVLSQSKKPALIFLTVISIFNLMGLMWVSMPQMSLGLLSLILMSLVAMKLMDSVKSGVLLLGFSLYVTVMTLGLLGWIGLVPDSVSALAWVVVMTMMMSHLIHFVTALLRAMARGSFQHDAIAEALGQTHQPILLSSLTTVVGFAVAAYFDAHYINMAVIVAVGVLFSYLVVLSWLPWVLLNWLLEFRVGQYEDRHGLSFVAKSLESNLMLRRGLTLIGILLAAWAVFQLVEQFDAMRAVLTMIVASFFLLLFAWRNLKVALAATLIGCLSVIVILSPMHWGHAISALSPFVLVVPMGIVLDDVVHFFSRYLKAEQSFFSKHEDKTRFALASVGRSIWLTSQLLVVGLVVLLFSDNELIRQASMMTILSILLVSFLLLSVMPSIAASVKKSDEKLTS</sequence>
<keyword evidence="2" id="KW-0812">Transmembrane</keyword>
<evidence type="ECO:0000313" key="3">
    <source>
        <dbReference type="EMBL" id="KDN95108.1"/>
    </source>
</evidence>
<dbReference type="Proteomes" id="UP000027341">
    <property type="component" value="Unassembled WGS sequence"/>
</dbReference>
<dbReference type="EMBL" id="JMIU01000001">
    <property type="protein sequence ID" value="KDN95108.1"/>
    <property type="molecule type" value="Genomic_DNA"/>
</dbReference>
<dbReference type="GO" id="GO:0005886">
    <property type="term" value="C:plasma membrane"/>
    <property type="evidence" value="ECO:0007669"/>
    <property type="project" value="TreeGrafter"/>
</dbReference>
<feature type="transmembrane region" description="Helical" evidence="2">
    <location>
        <begin position="214"/>
        <end position="231"/>
    </location>
</feature>
<feature type="transmembrane region" description="Helical" evidence="2">
    <location>
        <begin position="9"/>
        <end position="27"/>
    </location>
</feature>
<organism evidence="3 4">
    <name type="scientific">Hydrogenovibrio marinus</name>
    <dbReference type="NCBI Taxonomy" id="28885"/>
    <lineage>
        <taxon>Bacteria</taxon>
        <taxon>Pseudomonadati</taxon>
        <taxon>Pseudomonadota</taxon>
        <taxon>Gammaproteobacteria</taxon>
        <taxon>Thiotrichales</taxon>
        <taxon>Piscirickettsiaceae</taxon>
        <taxon>Hydrogenovibrio</taxon>
    </lineage>
</organism>
<feature type="transmembrane region" description="Helical" evidence="2">
    <location>
        <begin position="287"/>
        <end position="308"/>
    </location>
</feature>
<dbReference type="SUPFAM" id="SSF82866">
    <property type="entry name" value="Multidrug efflux transporter AcrB transmembrane domain"/>
    <property type="match status" value="2"/>
</dbReference>
<evidence type="ECO:0000256" key="1">
    <source>
        <dbReference type="ARBA" id="ARBA00010157"/>
    </source>
</evidence>
<feature type="transmembrane region" description="Helical" evidence="2">
    <location>
        <begin position="237"/>
        <end position="255"/>
    </location>
</feature>
<feature type="transmembrane region" description="Helical" evidence="2">
    <location>
        <begin position="158"/>
        <end position="185"/>
    </location>
</feature>
<feature type="transmembrane region" description="Helical" evidence="2">
    <location>
        <begin position="262"/>
        <end position="281"/>
    </location>
</feature>
<accession>A0A066ZMR7</accession>
<dbReference type="InterPro" id="IPR050545">
    <property type="entry name" value="Mycobact_MmpL"/>
</dbReference>
<keyword evidence="2" id="KW-0472">Membrane</keyword>
<reference evidence="3 4" key="1">
    <citation type="submission" date="2014-04" db="EMBL/GenBank/DDBJ databases">
        <title>Draft genome sequence of Hydrogenovibrio marinus MH-110, a model organism for aerobic H2 metabolism.</title>
        <authorList>
            <person name="Cha H.J."/>
            <person name="Jo B.H."/>
            <person name="Hwang B.H."/>
        </authorList>
    </citation>
    <scope>NUCLEOTIDE SEQUENCE [LARGE SCALE GENOMIC DNA]</scope>
    <source>
        <strain evidence="3 4">MH-110</strain>
    </source>
</reference>
<proteinExistence type="inferred from homology"/>
<protein>
    <recommendedName>
        <fullName evidence="5">SSD domain-containing protein</fullName>
    </recommendedName>
</protein>
<name>A0A066ZMR7_HYDMR</name>
<feature type="transmembrane region" description="Helical" evidence="2">
    <location>
        <begin position="58"/>
        <end position="81"/>
    </location>
</feature>
<dbReference type="AlphaFoldDB" id="A0A066ZMR7"/>
<evidence type="ECO:0000313" key="4">
    <source>
        <dbReference type="Proteomes" id="UP000027341"/>
    </source>
</evidence>
<feature type="transmembrane region" description="Helical" evidence="2">
    <location>
        <begin position="33"/>
        <end position="51"/>
    </location>
</feature>